<protein>
    <submittedName>
        <fullName evidence="3">PIN domain-containing protein</fullName>
    </submittedName>
</protein>
<dbReference type="SUPFAM" id="SSF88723">
    <property type="entry name" value="PIN domain-like"/>
    <property type="match status" value="1"/>
</dbReference>
<accession>A0ABP8FK12</accession>
<comment type="caution">
    <text evidence="3">The sequence shown here is derived from an EMBL/GenBank/DDBJ whole genome shotgun (WGS) entry which is preliminary data.</text>
</comment>
<gene>
    <name evidence="3" type="ORF">GCM10023143_10940</name>
</gene>
<evidence type="ECO:0000313" key="4">
    <source>
        <dbReference type="Proteomes" id="UP001501207"/>
    </source>
</evidence>
<proteinExistence type="predicted"/>
<feature type="domain" description="PIN" evidence="1">
    <location>
        <begin position="9"/>
        <end position="116"/>
    </location>
</feature>
<dbReference type="EMBL" id="BAABFN010000002">
    <property type="protein sequence ID" value="GAA4305589.1"/>
    <property type="molecule type" value="Genomic_DNA"/>
</dbReference>
<organism evidence="3 4">
    <name type="scientific">Compostibacter hankyongensis</name>
    <dbReference type="NCBI Taxonomy" id="1007089"/>
    <lineage>
        <taxon>Bacteria</taxon>
        <taxon>Pseudomonadati</taxon>
        <taxon>Bacteroidota</taxon>
        <taxon>Chitinophagia</taxon>
        <taxon>Chitinophagales</taxon>
        <taxon>Chitinophagaceae</taxon>
        <taxon>Compostibacter</taxon>
    </lineage>
</organism>
<evidence type="ECO:0000313" key="3">
    <source>
        <dbReference type="EMBL" id="GAA4305589.1"/>
    </source>
</evidence>
<feature type="domain" description="VapC50 C-terminal" evidence="2">
    <location>
        <begin position="133"/>
        <end position="186"/>
    </location>
</feature>
<evidence type="ECO:0000259" key="2">
    <source>
        <dbReference type="Pfam" id="PF26343"/>
    </source>
</evidence>
<reference evidence="4" key="1">
    <citation type="journal article" date="2019" name="Int. J. Syst. Evol. Microbiol.">
        <title>The Global Catalogue of Microorganisms (GCM) 10K type strain sequencing project: providing services to taxonomists for standard genome sequencing and annotation.</title>
        <authorList>
            <consortium name="The Broad Institute Genomics Platform"/>
            <consortium name="The Broad Institute Genome Sequencing Center for Infectious Disease"/>
            <person name="Wu L."/>
            <person name="Ma J."/>
        </authorList>
    </citation>
    <scope>NUCLEOTIDE SEQUENCE [LARGE SCALE GENOMIC DNA]</scope>
    <source>
        <strain evidence="4">JCM 17664</strain>
    </source>
</reference>
<dbReference type="Pfam" id="PF26343">
    <property type="entry name" value="VapC50_C"/>
    <property type="match status" value="1"/>
</dbReference>
<dbReference type="InterPro" id="IPR058652">
    <property type="entry name" value="VapC50_C"/>
</dbReference>
<dbReference type="InterPro" id="IPR002716">
    <property type="entry name" value="PIN_dom"/>
</dbReference>
<name>A0ABP8FK12_9BACT</name>
<dbReference type="InterPro" id="IPR029060">
    <property type="entry name" value="PIN-like_dom_sf"/>
</dbReference>
<dbReference type="Pfam" id="PF13470">
    <property type="entry name" value="PIN_3"/>
    <property type="match status" value="1"/>
</dbReference>
<sequence length="201" mass="22983">MNRQVVLIAVLDANVLYPAPLRDYLLHLAELELYRPKWTDYIQEEWIDNLLKNRKDLKRKDLQKTQKAMDRAFPDANIAYYQKGINSLSLPDPDDRPILAAAISAKAQVIVTANVKDFPAAKLQDYAVVARHPDKFVLNLIDIDQERAVIALENQVKRLQNPPMPIERVLENLARCGLTKSVARLRTIIPYRSTKQAATDK</sequence>
<keyword evidence="4" id="KW-1185">Reference proteome</keyword>
<dbReference type="Proteomes" id="UP001501207">
    <property type="component" value="Unassembled WGS sequence"/>
</dbReference>
<evidence type="ECO:0000259" key="1">
    <source>
        <dbReference type="Pfam" id="PF13470"/>
    </source>
</evidence>
<dbReference type="RefSeq" id="WP_344976711.1">
    <property type="nucleotide sequence ID" value="NZ_BAABFN010000002.1"/>
</dbReference>